<gene>
    <name evidence="1" type="ORF">KCV03_g165</name>
</gene>
<dbReference type="Proteomes" id="UP000767238">
    <property type="component" value="Unassembled WGS sequence"/>
</dbReference>
<comment type="caution">
    <text evidence="1">The sequence shown here is derived from an EMBL/GenBank/DDBJ whole genome shotgun (WGS) entry which is preliminary data.</text>
</comment>
<name>A0A9P8GSR2_AURME</name>
<evidence type="ECO:0000313" key="1">
    <source>
        <dbReference type="EMBL" id="KAH0237705.1"/>
    </source>
</evidence>
<dbReference type="AlphaFoldDB" id="A0A9P8GSR2"/>
<sequence length="96" mass="10275">MLAGSLLNHVLRNDRSAQIVGTGVVNPVLLPLVKTDAKLSHFLSIANFSALLFSHQLSKDDISAWSPEEFGQSGETSFRTIEASASTLLKIHSSGP</sequence>
<reference evidence="1" key="2">
    <citation type="submission" date="2021-08" db="EMBL/GenBank/DDBJ databases">
        <authorList>
            <person name="Gostincar C."/>
            <person name="Sun X."/>
            <person name="Song Z."/>
            <person name="Gunde-Cimerman N."/>
        </authorList>
    </citation>
    <scope>NUCLEOTIDE SEQUENCE</scope>
    <source>
        <strain evidence="1">EXF-8016</strain>
    </source>
</reference>
<evidence type="ECO:0000313" key="2">
    <source>
        <dbReference type="Proteomes" id="UP000767238"/>
    </source>
</evidence>
<organism evidence="1 2">
    <name type="scientific">Aureobasidium melanogenum</name>
    <name type="common">Aureobasidium pullulans var. melanogenum</name>
    <dbReference type="NCBI Taxonomy" id="46634"/>
    <lineage>
        <taxon>Eukaryota</taxon>
        <taxon>Fungi</taxon>
        <taxon>Dikarya</taxon>
        <taxon>Ascomycota</taxon>
        <taxon>Pezizomycotina</taxon>
        <taxon>Dothideomycetes</taxon>
        <taxon>Dothideomycetidae</taxon>
        <taxon>Dothideales</taxon>
        <taxon>Saccotheciaceae</taxon>
        <taxon>Aureobasidium</taxon>
    </lineage>
</organism>
<feature type="non-terminal residue" evidence="1">
    <location>
        <position position="96"/>
    </location>
</feature>
<accession>A0A9P8GSR2</accession>
<proteinExistence type="predicted"/>
<dbReference type="EMBL" id="JAHFYH010000001">
    <property type="protein sequence ID" value="KAH0237705.1"/>
    <property type="molecule type" value="Genomic_DNA"/>
</dbReference>
<reference evidence="1" key="1">
    <citation type="journal article" date="2021" name="J Fungi (Basel)">
        <title>Virulence traits and population genomics of the black yeast Aureobasidium melanogenum.</title>
        <authorList>
            <person name="Cernosa A."/>
            <person name="Sun X."/>
            <person name="Gostincar C."/>
            <person name="Fang C."/>
            <person name="Gunde-Cimerman N."/>
            <person name="Song Z."/>
        </authorList>
    </citation>
    <scope>NUCLEOTIDE SEQUENCE</scope>
    <source>
        <strain evidence="1">EXF-8016</strain>
    </source>
</reference>
<protein>
    <submittedName>
        <fullName evidence="1">Uncharacterized protein</fullName>
    </submittedName>
</protein>